<feature type="transmembrane region" description="Helical" evidence="7">
    <location>
        <begin position="370"/>
        <end position="391"/>
    </location>
</feature>
<dbReference type="OrthoDB" id="3223244at2"/>
<dbReference type="Pfam" id="PF02687">
    <property type="entry name" value="FtsX"/>
    <property type="match status" value="2"/>
</dbReference>
<dbReference type="Proteomes" id="UP000199019">
    <property type="component" value="Unassembled WGS sequence"/>
</dbReference>
<sequence>MTRARARLWLRWSWRDLRRRWVLVTALALVIALGTGAFAGLGGTTAWRIASQDASYASLRMHDLKVRLPDGGFAPQGALLKALGSLPSSGDVQAADERLVVPTQVDASHGPASVLVPGELVGQSVTARVDTVHVGAGRSLAPTDDGLPTAVLESKFAGVHHLPASGPLVLSGGQRLTYVGTGYSPEYFRITGHSGQVLGDSGYAVLYLPLRSAQQVSGHPGQVNDLVLRLRPGADRDRLRRELAAVVAPIGGTVTTRDDDIVYRGLYADARNDQTTWNTFALLILLGAAFACFNLVTRMIEAQRRELGVGMALGVTPATLAIRPLLVGVQIAVAGVAAGVGVGWLMGLAMRREFEGLLPLPVWLTPFQTTRFLQAAALGFIIPVVATVLPLRRALRLQPVEAIRTSVYASSGSRGAGRLVRRVRLPGRSWWSMPLRNVVRAPRRTLLTALGIAAAVTCLVAVLGLLDTFTAVKDRSSAEVERTSAQRLTVSLDRFYPSSSEVVRGVAQAPGAGDVSGSVRLPATVTSRGQTVEVVVEVLDLGNRVWSPSLAEGSRATAADGIILSRKAAHDLRVGVGDTVDVRHPVLSPTGLTLATTPFRVSGLHPHPLRAYAYIDSRWAASMGLAGTVNTLAVVPAKDTSQSALVRTLFARPGVSAVEPAAGFAQMVESRLDEFTGILRVIEVAPLLLALLIAFNAASLSADERARDNATMFAFGLPPRVVSGMGMAENAVIGALGALVGLGGGWLALTYLVAGFDTVMPEVEIDPTVSTATWLLTFGLTVVVVSLAPLLSTRRLRRMDIPATLRVVE</sequence>
<gene>
    <name evidence="10" type="ORF">SAMN05216199_1970</name>
</gene>
<dbReference type="GO" id="GO:0022857">
    <property type="term" value="F:transmembrane transporter activity"/>
    <property type="evidence" value="ECO:0007669"/>
    <property type="project" value="TreeGrafter"/>
</dbReference>
<dbReference type="RefSeq" id="WP_091757673.1">
    <property type="nucleotide sequence ID" value="NZ_FOHB01000003.1"/>
</dbReference>
<keyword evidence="2" id="KW-1003">Cell membrane</keyword>
<dbReference type="InterPro" id="IPR025857">
    <property type="entry name" value="MacB_PCD"/>
</dbReference>
<feature type="domain" description="MacB-like periplasmic core" evidence="9">
    <location>
        <begin position="445"/>
        <end position="645"/>
    </location>
</feature>
<keyword evidence="5 7" id="KW-0472">Membrane</keyword>
<comment type="similarity">
    <text evidence="6">Belongs to the ABC-4 integral membrane protein family.</text>
</comment>
<dbReference type="PANTHER" id="PTHR30572:SF4">
    <property type="entry name" value="ABC TRANSPORTER PERMEASE YTRF"/>
    <property type="match status" value="1"/>
</dbReference>
<feature type="domain" description="ABC3 transporter permease C-terminal" evidence="8">
    <location>
        <begin position="279"/>
        <end position="399"/>
    </location>
</feature>
<feature type="transmembrane region" description="Helical" evidence="7">
    <location>
        <begin position="277"/>
        <end position="296"/>
    </location>
</feature>
<protein>
    <submittedName>
        <fullName evidence="10">Putative ABC transport system permease protein</fullName>
    </submittedName>
</protein>
<evidence type="ECO:0000256" key="4">
    <source>
        <dbReference type="ARBA" id="ARBA00022989"/>
    </source>
</evidence>
<feature type="domain" description="ABC3 transporter permease C-terminal" evidence="8">
    <location>
        <begin position="687"/>
        <end position="800"/>
    </location>
</feature>
<keyword evidence="4 7" id="KW-1133">Transmembrane helix</keyword>
<evidence type="ECO:0000313" key="10">
    <source>
        <dbReference type="EMBL" id="SES09819.1"/>
    </source>
</evidence>
<accession>A0A1H9UKG1</accession>
<evidence type="ECO:0000256" key="5">
    <source>
        <dbReference type="ARBA" id="ARBA00023136"/>
    </source>
</evidence>
<evidence type="ECO:0000256" key="7">
    <source>
        <dbReference type="SAM" id="Phobius"/>
    </source>
</evidence>
<keyword evidence="11" id="KW-1185">Reference proteome</keyword>
<dbReference type="InterPro" id="IPR003838">
    <property type="entry name" value="ABC3_permease_C"/>
</dbReference>
<evidence type="ECO:0000259" key="8">
    <source>
        <dbReference type="Pfam" id="PF02687"/>
    </source>
</evidence>
<dbReference type="InterPro" id="IPR050250">
    <property type="entry name" value="Macrolide_Exporter_MacB"/>
</dbReference>
<evidence type="ECO:0000313" key="11">
    <source>
        <dbReference type="Proteomes" id="UP000199019"/>
    </source>
</evidence>
<name>A0A1H9UKG1_9MICO</name>
<feature type="transmembrane region" description="Helical" evidence="7">
    <location>
        <begin position="677"/>
        <end position="698"/>
    </location>
</feature>
<dbReference type="GO" id="GO:0005886">
    <property type="term" value="C:plasma membrane"/>
    <property type="evidence" value="ECO:0007669"/>
    <property type="project" value="UniProtKB-SubCell"/>
</dbReference>
<feature type="transmembrane region" description="Helical" evidence="7">
    <location>
        <begin position="730"/>
        <end position="752"/>
    </location>
</feature>
<evidence type="ECO:0000259" key="9">
    <source>
        <dbReference type="Pfam" id="PF12704"/>
    </source>
</evidence>
<dbReference type="STRING" id="587636.SAMN05216199_1970"/>
<organism evidence="10 11">
    <name type="scientific">Pedococcus cremeus</name>
    <dbReference type="NCBI Taxonomy" id="587636"/>
    <lineage>
        <taxon>Bacteria</taxon>
        <taxon>Bacillati</taxon>
        <taxon>Actinomycetota</taxon>
        <taxon>Actinomycetes</taxon>
        <taxon>Micrococcales</taxon>
        <taxon>Intrasporangiaceae</taxon>
        <taxon>Pedococcus</taxon>
    </lineage>
</organism>
<evidence type="ECO:0000256" key="6">
    <source>
        <dbReference type="ARBA" id="ARBA00038076"/>
    </source>
</evidence>
<proteinExistence type="inferred from homology"/>
<reference evidence="11" key="1">
    <citation type="submission" date="2016-10" db="EMBL/GenBank/DDBJ databases">
        <authorList>
            <person name="Varghese N."/>
            <person name="Submissions S."/>
        </authorList>
    </citation>
    <scope>NUCLEOTIDE SEQUENCE [LARGE SCALE GENOMIC DNA]</scope>
    <source>
        <strain evidence="11">CGMCC 1.6963</strain>
    </source>
</reference>
<dbReference type="AlphaFoldDB" id="A0A1H9UKG1"/>
<comment type="subcellular location">
    <subcellularLocation>
        <location evidence="1">Cell membrane</location>
        <topology evidence="1">Multi-pass membrane protein</topology>
    </subcellularLocation>
</comment>
<keyword evidence="3 7" id="KW-0812">Transmembrane</keyword>
<dbReference type="PANTHER" id="PTHR30572">
    <property type="entry name" value="MEMBRANE COMPONENT OF TRANSPORTER-RELATED"/>
    <property type="match status" value="1"/>
</dbReference>
<evidence type="ECO:0000256" key="3">
    <source>
        <dbReference type="ARBA" id="ARBA00022692"/>
    </source>
</evidence>
<dbReference type="EMBL" id="FOHB01000003">
    <property type="protein sequence ID" value="SES09819.1"/>
    <property type="molecule type" value="Genomic_DNA"/>
</dbReference>
<evidence type="ECO:0000256" key="1">
    <source>
        <dbReference type="ARBA" id="ARBA00004651"/>
    </source>
</evidence>
<dbReference type="Pfam" id="PF12704">
    <property type="entry name" value="MacB_PCD"/>
    <property type="match status" value="1"/>
</dbReference>
<feature type="transmembrane region" description="Helical" evidence="7">
    <location>
        <begin position="325"/>
        <end position="350"/>
    </location>
</feature>
<feature type="transmembrane region" description="Helical" evidence="7">
    <location>
        <begin position="446"/>
        <end position="466"/>
    </location>
</feature>
<evidence type="ECO:0000256" key="2">
    <source>
        <dbReference type="ARBA" id="ARBA00022475"/>
    </source>
</evidence>
<feature type="transmembrane region" description="Helical" evidence="7">
    <location>
        <begin position="772"/>
        <end position="791"/>
    </location>
</feature>